<dbReference type="Gramene" id="OPUNC08G21860.1">
    <property type="protein sequence ID" value="OPUNC08G21860.1"/>
    <property type="gene ID" value="OPUNC08G21860"/>
</dbReference>
<sequence>MDRFDSQKERGERRCELLRLTEERRGGQARSWSSKSSGKELKKSASMGREEEGGWRSSASTSIMPMPMPTAEAASDSISPVHVHFPTREEE</sequence>
<feature type="compositionally biased region" description="Basic and acidic residues" evidence="1">
    <location>
        <begin position="1"/>
        <end position="26"/>
    </location>
</feature>
<dbReference type="Proteomes" id="UP000026962">
    <property type="component" value="Chromosome 8"/>
</dbReference>
<evidence type="ECO:0000313" key="2">
    <source>
        <dbReference type="EnsemblPlants" id="OPUNC08G21860.1"/>
    </source>
</evidence>
<feature type="region of interest" description="Disordered" evidence="1">
    <location>
        <begin position="1"/>
        <end position="91"/>
    </location>
</feature>
<dbReference type="EnsemblPlants" id="OPUNC08G21860.1">
    <property type="protein sequence ID" value="OPUNC08G21860.1"/>
    <property type="gene ID" value="OPUNC08G21860"/>
</dbReference>
<dbReference type="HOGENOM" id="CLU_2430854_0_0_1"/>
<dbReference type="AlphaFoldDB" id="A0A0E0LY23"/>
<proteinExistence type="predicted"/>
<protein>
    <submittedName>
        <fullName evidence="2">Uncharacterized protein</fullName>
    </submittedName>
</protein>
<evidence type="ECO:0000313" key="3">
    <source>
        <dbReference type="Proteomes" id="UP000026962"/>
    </source>
</evidence>
<keyword evidence="3" id="KW-1185">Reference proteome</keyword>
<accession>A0A0E0LY23</accession>
<reference evidence="2" key="2">
    <citation type="submission" date="2018-05" db="EMBL/GenBank/DDBJ databases">
        <title>OpunRS2 (Oryza punctata Reference Sequence Version 2).</title>
        <authorList>
            <person name="Zhang J."/>
            <person name="Kudrna D."/>
            <person name="Lee S."/>
            <person name="Talag J."/>
            <person name="Welchert J."/>
            <person name="Wing R.A."/>
        </authorList>
    </citation>
    <scope>NUCLEOTIDE SEQUENCE [LARGE SCALE GENOMIC DNA]</scope>
</reference>
<reference evidence="2" key="1">
    <citation type="submission" date="2015-04" db="UniProtKB">
        <authorList>
            <consortium name="EnsemblPlants"/>
        </authorList>
    </citation>
    <scope>IDENTIFICATION</scope>
</reference>
<name>A0A0E0LY23_ORYPU</name>
<feature type="compositionally biased region" description="Basic and acidic residues" evidence="1">
    <location>
        <begin position="37"/>
        <end position="54"/>
    </location>
</feature>
<evidence type="ECO:0000256" key="1">
    <source>
        <dbReference type="SAM" id="MobiDB-lite"/>
    </source>
</evidence>
<organism evidence="2">
    <name type="scientific">Oryza punctata</name>
    <name type="common">Red rice</name>
    <dbReference type="NCBI Taxonomy" id="4537"/>
    <lineage>
        <taxon>Eukaryota</taxon>
        <taxon>Viridiplantae</taxon>
        <taxon>Streptophyta</taxon>
        <taxon>Embryophyta</taxon>
        <taxon>Tracheophyta</taxon>
        <taxon>Spermatophyta</taxon>
        <taxon>Magnoliopsida</taxon>
        <taxon>Liliopsida</taxon>
        <taxon>Poales</taxon>
        <taxon>Poaceae</taxon>
        <taxon>BOP clade</taxon>
        <taxon>Oryzoideae</taxon>
        <taxon>Oryzeae</taxon>
        <taxon>Oryzinae</taxon>
        <taxon>Oryza</taxon>
    </lineage>
</organism>